<evidence type="ECO:0000256" key="3">
    <source>
        <dbReference type="ARBA" id="ARBA00012180"/>
    </source>
</evidence>
<evidence type="ECO:0000313" key="9">
    <source>
        <dbReference type="EMBL" id="GMR40005.1"/>
    </source>
</evidence>
<dbReference type="Gene3D" id="3.30.420.10">
    <property type="entry name" value="Ribonuclease H-like superfamily/Ribonuclease H"/>
    <property type="match status" value="1"/>
</dbReference>
<gene>
    <name evidence="9" type="ORF">PMAYCL1PPCAC_10200</name>
</gene>
<dbReference type="GO" id="GO:0004523">
    <property type="term" value="F:RNA-DNA hybrid ribonuclease activity"/>
    <property type="evidence" value="ECO:0007669"/>
    <property type="project" value="UniProtKB-EC"/>
</dbReference>
<dbReference type="PROSITE" id="PS50879">
    <property type="entry name" value="RNASE_H_1"/>
    <property type="match status" value="1"/>
</dbReference>
<sequence>DNTVDDRVVIFQLYHSFVHSPLPSHIIMDNYYRLLEIISMHIYDKERIVVYTDACVIPSDPTAGIGIYAVGVFPYFHSQEIKGRLLDIAERKSAGAGVFHAAITTTEAEIHAAIIALQIIKRDKPAINYVRLRTDCDFTVRFINKKNKKKLKQKSEYLRYLFATLRDACNAYKGVLFEHVCAHNGDSGNEWADLLARERKGRPPSIERERRKRTSNMKPVIIGVWKESNSLVTIDEPTPLV</sequence>
<evidence type="ECO:0000256" key="1">
    <source>
        <dbReference type="ARBA" id="ARBA00000077"/>
    </source>
</evidence>
<name>A0AAN4ZN10_9BILA</name>
<dbReference type="Pfam" id="PF00075">
    <property type="entry name" value="RNase_H"/>
    <property type="match status" value="1"/>
</dbReference>
<comment type="similarity">
    <text evidence="2">Belongs to the RNase H family.</text>
</comment>
<keyword evidence="5" id="KW-0479">Metal-binding</keyword>
<dbReference type="InterPro" id="IPR012337">
    <property type="entry name" value="RNaseH-like_sf"/>
</dbReference>
<keyword evidence="10" id="KW-1185">Reference proteome</keyword>
<dbReference type="InterPro" id="IPR002156">
    <property type="entry name" value="RNaseH_domain"/>
</dbReference>
<dbReference type="SUPFAM" id="SSF53098">
    <property type="entry name" value="Ribonuclease H-like"/>
    <property type="match status" value="1"/>
</dbReference>
<keyword evidence="6" id="KW-0255">Endonuclease</keyword>
<protein>
    <recommendedName>
        <fullName evidence="3">ribonuclease H</fullName>
        <ecNumber evidence="3">3.1.26.4</ecNumber>
    </recommendedName>
</protein>
<evidence type="ECO:0000256" key="7">
    <source>
        <dbReference type="ARBA" id="ARBA00022801"/>
    </source>
</evidence>
<dbReference type="InterPro" id="IPR036397">
    <property type="entry name" value="RNaseH_sf"/>
</dbReference>
<comment type="catalytic activity">
    <reaction evidence="1">
        <text>Endonucleolytic cleavage to 5'-phosphomonoester.</text>
        <dbReference type="EC" id="3.1.26.4"/>
    </reaction>
</comment>
<reference evidence="10" key="1">
    <citation type="submission" date="2022-10" db="EMBL/GenBank/DDBJ databases">
        <title>Genome assembly of Pristionchus species.</title>
        <authorList>
            <person name="Yoshida K."/>
            <person name="Sommer R.J."/>
        </authorList>
    </citation>
    <scope>NUCLEOTIDE SEQUENCE [LARGE SCALE GENOMIC DNA]</scope>
    <source>
        <strain evidence="10">RS5460</strain>
    </source>
</reference>
<dbReference type="PANTHER" id="PTHR10642:SF26">
    <property type="entry name" value="RIBONUCLEASE H1"/>
    <property type="match status" value="1"/>
</dbReference>
<evidence type="ECO:0000256" key="5">
    <source>
        <dbReference type="ARBA" id="ARBA00022723"/>
    </source>
</evidence>
<dbReference type="GO" id="GO:0046872">
    <property type="term" value="F:metal ion binding"/>
    <property type="evidence" value="ECO:0007669"/>
    <property type="project" value="UniProtKB-KW"/>
</dbReference>
<organism evidence="9 10">
    <name type="scientific">Pristionchus mayeri</name>
    <dbReference type="NCBI Taxonomy" id="1317129"/>
    <lineage>
        <taxon>Eukaryota</taxon>
        <taxon>Metazoa</taxon>
        <taxon>Ecdysozoa</taxon>
        <taxon>Nematoda</taxon>
        <taxon>Chromadorea</taxon>
        <taxon>Rhabditida</taxon>
        <taxon>Rhabditina</taxon>
        <taxon>Diplogasteromorpha</taxon>
        <taxon>Diplogasteroidea</taxon>
        <taxon>Neodiplogasteridae</taxon>
        <taxon>Pristionchus</taxon>
    </lineage>
</organism>
<proteinExistence type="inferred from homology"/>
<dbReference type="InterPro" id="IPR050092">
    <property type="entry name" value="RNase_H"/>
</dbReference>
<dbReference type="Proteomes" id="UP001328107">
    <property type="component" value="Unassembled WGS sequence"/>
</dbReference>
<keyword evidence="7" id="KW-0378">Hydrolase</keyword>
<dbReference type="GO" id="GO:0003676">
    <property type="term" value="F:nucleic acid binding"/>
    <property type="evidence" value="ECO:0007669"/>
    <property type="project" value="InterPro"/>
</dbReference>
<feature type="non-terminal residue" evidence="9">
    <location>
        <position position="1"/>
    </location>
</feature>
<evidence type="ECO:0000313" key="10">
    <source>
        <dbReference type="Proteomes" id="UP001328107"/>
    </source>
</evidence>
<dbReference type="PANTHER" id="PTHR10642">
    <property type="entry name" value="RIBONUCLEASE H1"/>
    <property type="match status" value="1"/>
</dbReference>
<evidence type="ECO:0000256" key="4">
    <source>
        <dbReference type="ARBA" id="ARBA00022722"/>
    </source>
</evidence>
<dbReference type="EC" id="3.1.26.4" evidence="3"/>
<evidence type="ECO:0000256" key="2">
    <source>
        <dbReference type="ARBA" id="ARBA00005300"/>
    </source>
</evidence>
<dbReference type="AlphaFoldDB" id="A0AAN4ZN10"/>
<evidence type="ECO:0000256" key="6">
    <source>
        <dbReference type="ARBA" id="ARBA00022759"/>
    </source>
</evidence>
<keyword evidence="4" id="KW-0540">Nuclease</keyword>
<evidence type="ECO:0000259" key="8">
    <source>
        <dbReference type="PROSITE" id="PS50879"/>
    </source>
</evidence>
<feature type="domain" description="RNase H type-1" evidence="8">
    <location>
        <begin position="44"/>
        <end position="201"/>
    </location>
</feature>
<accession>A0AAN4ZN10</accession>
<dbReference type="GO" id="GO:0043137">
    <property type="term" value="P:DNA replication, removal of RNA primer"/>
    <property type="evidence" value="ECO:0007669"/>
    <property type="project" value="TreeGrafter"/>
</dbReference>
<comment type="caution">
    <text evidence="9">The sequence shown here is derived from an EMBL/GenBank/DDBJ whole genome shotgun (WGS) entry which is preliminary data.</text>
</comment>
<dbReference type="EMBL" id="BTRK01000003">
    <property type="protein sequence ID" value="GMR40005.1"/>
    <property type="molecule type" value="Genomic_DNA"/>
</dbReference>